<evidence type="ECO:0000313" key="3">
    <source>
        <dbReference type="Proteomes" id="UP000789390"/>
    </source>
</evidence>
<dbReference type="Pfam" id="PF00795">
    <property type="entry name" value="CN_hydrolase"/>
    <property type="match status" value="1"/>
</dbReference>
<organism evidence="2 3">
    <name type="scientific">Daphnia galeata</name>
    <dbReference type="NCBI Taxonomy" id="27404"/>
    <lineage>
        <taxon>Eukaryota</taxon>
        <taxon>Metazoa</taxon>
        <taxon>Ecdysozoa</taxon>
        <taxon>Arthropoda</taxon>
        <taxon>Crustacea</taxon>
        <taxon>Branchiopoda</taxon>
        <taxon>Diplostraca</taxon>
        <taxon>Cladocera</taxon>
        <taxon>Anomopoda</taxon>
        <taxon>Daphniidae</taxon>
        <taxon>Daphnia</taxon>
    </lineage>
</organism>
<accession>A0A8J2R9L3</accession>
<dbReference type="PANTHER" id="PTHR23088">
    <property type="entry name" value="NITRILASE-RELATED"/>
    <property type="match status" value="1"/>
</dbReference>
<dbReference type="InterPro" id="IPR003010">
    <property type="entry name" value="C-N_Hydrolase"/>
</dbReference>
<dbReference type="AlphaFoldDB" id="A0A8J2R9L3"/>
<protein>
    <recommendedName>
        <fullName evidence="1">CN hydrolase domain-containing protein</fullName>
    </recommendedName>
</protein>
<comment type="caution">
    <text evidence="2">The sequence shown here is derived from an EMBL/GenBank/DDBJ whole genome shotgun (WGS) entry which is preliminary data.</text>
</comment>
<dbReference type="Proteomes" id="UP000789390">
    <property type="component" value="Unassembled WGS sequence"/>
</dbReference>
<dbReference type="PANTHER" id="PTHR23088:SF27">
    <property type="entry name" value="DEAMINATED GLUTATHIONE AMIDASE"/>
    <property type="match status" value="1"/>
</dbReference>
<keyword evidence="3" id="KW-1185">Reference proteome</keyword>
<name>A0A8J2R9L3_9CRUS</name>
<evidence type="ECO:0000313" key="2">
    <source>
        <dbReference type="EMBL" id="CAH0099582.1"/>
    </source>
</evidence>
<gene>
    <name evidence="2" type="ORF">DGAL_LOCUS1728</name>
</gene>
<dbReference type="GO" id="GO:0006139">
    <property type="term" value="P:nucleobase-containing compound metabolic process"/>
    <property type="evidence" value="ECO:0007669"/>
    <property type="project" value="TreeGrafter"/>
</dbReference>
<dbReference type="PROSITE" id="PS50263">
    <property type="entry name" value="CN_HYDROLASE"/>
    <property type="match status" value="1"/>
</dbReference>
<dbReference type="Gene3D" id="3.60.110.10">
    <property type="entry name" value="Carbon-nitrogen hydrolase"/>
    <property type="match status" value="1"/>
</dbReference>
<dbReference type="SUPFAM" id="SSF56317">
    <property type="entry name" value="Carbon-nitrogen hydrolase"/>
    <property type="match status" value="1"/>
</dbReference>
<proteinExistence type="predicted"/>
<dbReference type="EMBL" id="CAKKLH010000022">
    <property type="protein sequence ID" value="CAH0099582.1"/>
    <property type="molecule type" value="Genomic_DNA"/>
</dbReference>
<evidence type="ECO:0000259" key="1">
    <source>
        <dbReference type="PROSITE" id="PS50263"/>
    </source>
</evidence>
<dbReference type="OrthoDB" id="680339at2759"/>
<dbReference type="InterPro" id="IPR036526">
    <property type="entry name" value="C-N_Hydrolase_sf"/>
</dbReference>
<sequence>MALVILAAADRYRLEDLKTCGVNGDVIILLIHSLSNLSWLRINLDGHLMKSYSELAVHNREWISVGGFHNKCYDVRSPDFSLSLARMGADIITYPSAFTVTTGLAHWESLLRARATETQCFVVAAAQTGIS</sequence>
<feature type="domain" description="CN hydrolase" evidence="1">
    <location>
        <begin position="1"/>
        <end position="131"/>
    </location>
</feature>
<dbReference type="GO" id="GO:0047710">
    <property type="term" value="F:bis(5'-adenosyl)-triphosphatase activity"/>
    <property type="evidence" value="ECO:0007669"/>
    <property type="project" value="TreeGrafter"/>
</dbReference>
<reference evidence="2" key="1">
    <citation type="submission" date="2021-11" db="EMBL/GenBank/DDBJ databases">
        <authorList>
            <person name="Schell T."/>
        </authorList>
    </citation>
    <scope>NUCLEOTIDE SEQUENCE</scope>
    <source>
        <strain evidence="2">M5</strain>
    </source>
</reference>